<feature type="domain" description="Transposase Tc1-like" evidence="3">
    <location>
        <begin position="561"/>
        <end position="630"/>
    </location>
</feature>
<reference evidence="6" key="1">
    <citation type="journal article" date="2020" name="J Insects Food Feed">
        <title>The yellow mealworm (Tenebrio molitor) genome: a resource for the emerging insects as food and feed industry.</title>
        <authorList>
            <person name="Eriksson T."/>
            <person name="Andere A."/>
            <person name="Kelstrup H."/>
            <person name="Emery V."/>
            <person name="Picard C."/>
        </authorList>
    </citation>
    <scope>NUCLEOTIDE SEQUENCE</scope>
    <source>
        <strain evidence="6">Stoneville</strain>
        <tissue evidence="6">Whole head</tissue>
    </source>
</reference>
<keyword evidence="2" id="KW-0378">Hydrolase</keyword>
<dbReference type="Gene3D" id="3.30.420.10">
    <property type="entry name" value="Ribonuclease H-like superfamily/Ribonuclease H"/>
    <property type="match status" value="1"/>
</dbReference>
<dbReference type="PANTHER" id="PTHR10609">
    <property type="entry name" value="BIOTINIDASE-RELATED"/>
    <property type="match status" value="1"/>
</dbReference>
<feature type="domain" description="Vanin C-terminal" evidence="5">
    <location>
        <begin position="376"/>
        <end position="458"/>
    </location>
</feature>
<keyword evidence="7" id="KW-1185">Reference proteome</keyword>
<dbReference type="GO" id="GO:0003677">
    <property type="term" value="F:DNA binding"/>
    <property type="evidence" value="ECO:0007669"/>
    <property type="project" value="InterPro"/>
</dbReference>
<protein>
    <recommendedName>
        <fullName evidence="8">Transposase</fullName>
    </recommendedName>
</protein>
<dbReference type="GO" id="GO:0016787">
    <property type="term" value="F:hydrolase activity"/>
    <property type="evidence" value="ECO:0007669"/>
    <property type="project" value="UniProtKB-KW"/>
</dbReference>
<accession>A0A8J6HEY2</accession>
<evidence type="ECO:0000259" key="5">
    <source>
        <dbReference type="Pfam" id="PF19018"/>
    </source>
</evidence>
<dbReference type="Pfam" id="PF01498">
    <property type="entry name" value="HTH_Tnp_Tc3_2"/>
    <property type="match status" value="1"/>
</dbReference>
<reference evidence="6" key="2">
    <citation type="submission" date="2021-08" db="EMBL/GenBank/DDBJ databases">
        <authorList>
            <person name="Eriksson T."/>
        </authorList>
    </citation>
    <scope>NUCLEOTIDE SEQUENCE</scope>
    <source>
        <strain evidence="6">Stoneville</strain>
        <tissue evidence="6">Whole head</tissue>
    </source>
</reference>
<dbReference type="InterPro" id="IPR043957">
    <property type="entry name" value="Vanin_C"/>
</dbReference>
<dbReference type="PANTHER" id="PTHR10609:SF14">
    <property type="entry name" value="BIOTINIDASE"/>
    <property type="match status" value="1"/>
</dbReference>
<dbReference type="InterPro" id="IPR036397">
    <property type="entry name" value="RNaseH_sf"/>
</dbReference>
<comment type="caution">
    <text evidence="6">The sequence shown here is derived from an EMBL/GenBank/DDBJ whole genome shotgun (WGS) entry which is preliminary data.</text>
</comment>
<evidence type="ECO:0000259" key="3">
    <source>
        <dbReference type="Pfam" id="PF01498"/>
    </source>
</evidence>
<evidence type="ECO:0000313" key="6">
    <source>
        <dbReference type="EMBL" id="KAH0812891.1"/>
    </source>
</evidence>
<feature type="domain" description="Vanin C-terminal" evidence="5">
    <location>
        <begin position="40"/>
        <end position="117"/>
    </location>
</feature>
<dbReference type="Proteomes" id="UP000719412">
    <property type="component" value="Unassembled WGS sequence"/>
</dbReference>
<dbReference type="SUPFAM" id="SSF46689">
    <property type="entry name" value="Homeodomain-like"/>
    <property type="match status" value="1"/>
</dbReference>
<dbReference type="Pfam" id="PF13358">
    <property type="entry name" value="DDE_3"/>
    <property type="match status" value="1"/>
</dbReference>
<dbReference type="InterPro" id="IPR047655">
    <property type="entry name" value="Transpos_IS630-like"/>
</dbReference>
<organism evidence="6 7">
    <name type="scientific">Tenebrio molitor</name>
    <name type="common">Yellow mealworm beetle</name>
    <dbReference type="NCBI Taxonomy" id="7067"/>
    <lineage>
        <taxon>Eukaryota</taxon>
        <taxon>Metazoa</taxon>
        <taxon>Ecdysozoa</taxon>
        <taxon>Arthropoda</taxon>
        <taxon>Hexapoda</taxon>
        <taxon>Insecta</taxon>
        <taxon>Pterygota</taxon>
        <taxon>Neoptera</taxon>
        <taxon>Endopterygota</taxon>
        <taxon>Coleoptera</taxon>
        <taxon>Polyphaga</taxon>
        <taxon>Cucujiformia</taxon>
        <taxon>Tenebrionidae</taxon>
        <taxon>Tenebrio</taxon>
    </lineage>
</organism>
<dbReference type="InterPro" id="IPR040154">
    <property type="entry name" value="Biotinidase/VNN"/>
</dbReference>
<evidence type="ECO:0000256" key="2">
    <source>
        <dbReference type="ARBA" id="ARBA00022801"/>
    </source>
</evidence>
<evidence type="ECO:0000313" key="7">
    <source>
        <dbReference type="Proteomes" id="UP000719412"/>
    </source>
</evidence>
<dbReference type="InterPro" id="IPR002492">
    <property type="entry name" value="Transposase_Tc1-like"/>
</dbReference>
<dbReference type="AlphaFoldDB" id="A0A8J6HEY2"/>
<evidence type="ECO:0000256" key="1">
    <source>
        <dbReference type="ARBA" id="ARBA00004123"/>
    </source>
</evidence>
<dbReference type="InterPro" id="IPR036526">
    <property type="entry name" value="C-N_Hydrolase_sf"/>
</dbReference>
<evidence type="ECO:0000259" key="4">
    <source>
        <dbReference type="Pfam" id="PF13358"/>
    </source>
</evidence>
<gene>
    <name evidence="6" type="ORF">GEV33_009904</name>
</gene>
<dbReference type="Pfam" id="PF19018">
    <property type="entry name" value="Vanin_C"/>
    <property type="match status" value="2"/>
</dbReference>
<proteinExistence type="predicted"/>
<name>A0A8J6HEY2_TENMO</name>
<dbReference type="NCBIfam" id="NF033545">
    <property type="entry name" value="transpos_IS630"/>
    <property type="match status" value="1"/>
</dbReference>
<dbReference type="SUPFAM" id="SSF56317">
    <property type="entry name" value="Carbon-nitrogen hydrolase"/>
    <property type="match status" value="1"/>
</dbReference>
<dbReference type="GO" id="GO:0015074">
    <property type="term" value="P:DNA integration"/>
    <property type="evidence" value="ECO:0007669"/>
    <property type="project" value="InterPro"/>
</dbReference>
<evidence type="ECO:0008006" key="8">
    <source>
        <dbReference type="Google" id="ProtNLM"/>
    </source>
</evidence>
<dbReference type="EMBL" id="JABDTM020025729">
    <property type="protein sequence ID" value="KAH0812891.1"/>
    <property type="molecule type" value="Genomic_DNA"/>
</dbReference>
<feature type="domain" description="Tc1-like transposase DDE" evidence="4">
    <location>
        <begin position="638"/>
        <end position="784"/>
    </location>
</feature>
<dbReference type="Gene3D" id="3.60.110.10">
    <property type="entry name" value="Carbon-nitrogen hydrolase"/>
    <property type="match status" value="2"/>
</dbReference>
<dbReference type="GO" id="GO:0005634">
    <property type="term" value="C:nucleus"/>
    <property type="evidence" value="ECO:0007669"/>
    <property type="project" value="UniProtKB-SubCell"/>
</dbReference>
<dbReference type="InterPro" id="IPR038717">
    <property type="entry name" value="Tc1-like_DDE_dom"/>
</dbReference>
<dbReference type="GO" id="GO:0006313">
    <property type="term" value="P:DNA transposition"/>
    <property type="evidence" value="ECO:0007669"/>
    <property type="project" value="InterPro"/>
</dbReference>
<dbReference type="InterPro" id="IPR009057">
    <property type="entry name" value="Homeodomain-like_sf"/>
</dbReference>
<comment type="subcellular location">
    <subcellularLocation>
        <location evidence="1">Nucleus</location>
    </subcellularLocation>
</comment>
<sequence>MDIVTRGGTKAYVYDLNDGLLTPMENKSVDTLSEEMDSFHFQVDLDLYRYESMVLNTSETNSTNVEFSVRVSVKESTQNKKQYTYHLVAYKGYKTYYLVFEPGGVEICGVIACLDSNNIAVIIFPEGTLDNVQRKEDLKLYSTKVVDKENPCNSHRANYPTFLHRLSCAARKYDIIIVMNLIQEHNHNFYTSDVVLLADGSIKYSVLRELRPGNSFLSYDPIPLEVPANRKFHFAKSDDGKTAISSSPYVSLSVTSMITGFSFSYEKIINQDEEQEERYYLVCSNWISQLPFLTSLQVYQMWAQEYNFKLLFSGANNPKTGQGGTGIFDGGPVLMDILGDGGTKAYVYYVNNRSFATPIESKDIDTLSTEMDKFKLEVDPDLHRYEYSILNLGQNSSYNVVLCYNKTENNHFCCDFTLRTSIQESTNAKNRYTYHLVAYKGYKTYFEVFKTGGVEICGQEAQDFHLGTSQQFSTRAADENEMERNGGVHQGGRRQLTSVEVSRAVTLLEENKTQRYVAEQLGVRQSVIWRLWRRFQNTGSVTRLPGQGRHRATTLLDDRFLRLQALRKRTNTARTLQNDLLRARGVQISDQTVRNRLREAGLRSRRPAKVMRLTRNQRQARMHFAQEHHNWQIRHWRRIMFTDESRFALCSNDGRVRVWRRAGERFLPSTVQEVVPFGNGSVMVWGGISIDDKSDLVVIRNGALNARRYIDEVLQTQIQPRAHAGGENFVLMQDNARPHVARIVTDYLQEQNIAIMQWPACSPDMNPIEHLWDELGRRIRNRQNAPITLLELENALLEEWRQIPQENIRRLIRSMPRRCAALIQARGGPTKY</sequence>